<dbReference type="GO" id="GO:0003677">
    <property type="term" value="F:DNA binding"/>
    <property type="evidence" value="ECO:0007669"/>
    <property type="project" value="UniProtKB-UniRule"/>
</dbReference>
<accession>A0A9N9GHB1</accession>
<dbReference type="InterPro" id="IPR036910">
    <property type="entry name" value="HMG_box_dom_sf"/>
</dbReference>
<proteinExistence type="predicted"/>
<dbReference type="CDD" id="cd01389">
    <property type="entry name" value="HMG-box_ROX1-like"/>
    <property type="match status" value="1"/>
</dbReference>
<feature type="domain" description="HMG box" evidence="2">
    <location>
        <begin position="54"/>
        <end position="124"/>
    </location>
</feature>
<keyword evidence="1" id="KW-0238">DNA-binding</keyword>
<comment type="caution">
    <text evidence="3">The sequence shown here is derived from an EMBL/GenBank/DDBJ whole genome shotgun (WGS) entry which is preliminary data.</text>
</comment>
<dbReference type="GO" id="GO:0005634">
    <property type="term" value="C:nucleus"/>
    <property type="evidence" value="ECO:0007669"/>
    <property type="project" value="UniProtKB-UniRule"/>
</dbReference>
<keyword evidence="4" id="KW-1185">Reference proteome</keyword>
<protein>
    <submittedName>
        <fullName evidence="3">8558_t:CDS:1</fullName>
    </submittedName>
</protein>
<sequence length="340" mass="39420">MSTDTPTTSIFDYTHSLTPSEIDLLYHPPYNLFLSLDVLLDPTYKSRVKQCPLLPRAQNSWIIFRRDFESRLRDQHPTKSYTVHDVSKIAGDLWKVQSDVVKEYFCVLSKLAQKRHQLAFPDYVYKPKRTRQRKRNGKFLFKNMDKATFTSQQNNRTHAQGNIEDTSIKPYQANESDGSTVVIDTDEHLIYENTYNDIWLEGSFQEDDNYATPSVSHDLVSVQLTSPDNLYDNNICDADSASIYPIDEIIYLPTQYFVYNPTAFSIFNFPRNGAILETVACASSDNTYQMDTFNIDVQPVENNGQTWPAEFYYINEHGQDVFSYSIMYENNENIPTILKE</sequence>
<dbReference type="Pfam" id="PF00505">
    <property type="entry name" value="HMG_box"/>
    <property type="match status" value="1"/>
</dbReference>
<evidence type="ECO:0000256" key="1">
    <source>
        <dbReference type="PROSITE-ProRule" id="PRU00267"/>
    </source>
</evidence>
<gene>
    <name evidence="3" type="ORF">PBRASI_LOCUS8132</name>
</gene>
<name>A0A9N9GHB1_9GLOM</name>
<dbReference type="EMBL" id="CAJVPI010001388">
    <property type="protein sequence ID" value="CAG8610362.1"/>
    <property type="molecule type" value="Genomic_DNA"/>
</dbReference>
<reference evidence="3" key="1">
    <citation type="submission" date="2021-06" db="EMBL/GenBank/DDBJ databases">
        <authorList>
            <person name="Kallberg Y."/>
            <person name="Tangrot J."/>
            <person name="Rosling A."/>
        </authorList>
    </citation>
    <scope>NUCLEOTIDE SEQUENCE</scope>
    <source>
        <strain evidence="3">BR232B</strain>
    </source>
</reference>
<dbReference type="Gene3D" id="1.10.30.10">
    <property type="entry name" value="High mobility group box domain"/>
    <property type="match status" value="1"/>
</dbReference>
<dbReference type="Proteomes" id="UP000789739">
    <property type="component" value="Unassembled WGS sequence"/>
</dbReference>
<evidence type="ECO:0000313" key="3">
    <source>
        <dbReference type="EMBL" id="CAG8610362.1"/>
    </source>
</evidence>
<dbReference type="OrthoDB" id="6247875at2759"/>
<dbReference type="InterPro" id="IPR009071">
    <property type="entry name" value="HMG_box_dom"/>
</dbReference>
<evidence type="ECO:0000259" key="2">
    <source>
        <dbReference type="PROSITE" id="PS50118"/>
    </source>
</evidence>
<dbReference type="SUPFAM" id="SSF47095">
    <property type="entry name" value="HMG-box"/>
    <property type="match status" value="1"/>
</dbReference>
<dbReference type="AlphaFoldDB" id="A0A9N9GHB1"/>
<keyword evidence="1" id="KW-0539">Nucleus</keyword>
<dbReference type="PROSITE" id="PS50118">
    <property type="entry name" value="HMG_BOX_2"/>
    <property type="match status" value="1"/>
</dbReference>
<dbReference type="SMART" id="SM00398">
    <property type="entry name" value="HMG"/>
    <property type="match status" value="1"/>
</dbReference>
<evidence type="ECO:0000313" key="4">
    <source>
        <dbReference type="Proteomes" id="UP000789739"/>
    </source>
</evidence>
<organism evidence="3 4">
    <name type="scientific">Paraglomus brasilianum</name>
    <dbReference type="NCBI Taxonomy" id="144538"/>
    <lineage>
        <taxon>Eukaryota</taxon>
        <taxon>Fungi</taxon>
        <taxon>Fungi incertae sedis</taxon>
        <taxon>Mucoromycota</taxon>
        <taxon>Glomeromycotina</taxon>
        <taxon>Glomeromycetes</taxon>
        <taxon>Paraglomerales</taxon>
        <taxon>Paraglomeraceae</taxon>
        <taxon>Paraglomus</taxon>
    </lineage>
</organism>
<feature type="DNA-binding region" description="HMG box" evidence="1">
    <location>
        <begin position="54"/>
        <end position="124"/>
    </location>
</feature>